<feature type="region of interest" description="Disordered" evidence="9">
    <location>
        <begin position="1"/>
        <end position="30"/>
    </location>
</feature>
<keyword evidence="3 7" id="KW-0863">Zinc-finger</keyword>
<dbReference type="GO" id="GO:0030897">
    <property type="term" value="C:HOPS complex"/>
    <property type="evidence" value="ECO:0007669"/>
    <property type="project" value="TreeGrafter"/>
</dbReference>
<dbReference type="PANTHER" id="PTHR12616">
    <property type="entry name" value="VACUOLAR PROTEIN SORTING VPS41"/>
    <property type="match status" value="1"/>
</dbReference>
<evidence type="ECO:0000256" key="8">
    <source>
        <dbReference type="PROSITE-ProRule" id="PRU01006"/>
    </source>
</evidence>
<evidence type="ECO:0000256" key="3">
    <source>
        <dbReference type="ARBA" id="ARBA00022771"/>
    </source>
</evidence>
<evidence type="ECO:0000256" key="5">
    <source>
        <dbReference type="ARBA" id="ARBA00022927"/>
    </source>
</evidence>
<dbReference type="SMART" id="SM00184">
    <property type="entry name" value="RING"/>
    <property type="match status" value="1"/>
</dbReference>
<dbReference type="InterPro" id="IPR045111">
    <property type="entry name" value="Vps41/Vps8"/>
</dbReference>
<dbReference type="InterPro" id="IPR001680">
    <property type="entry name" value="WD40_rpt"/>
</dbReference>
<name>A0AAN9TF09_9HEMI</name>
<dbReference type="InterPro" id="IPR000547">
    <property type="entry name" value="Clathrin_H-chain/VPS_repeat"/>
</dbReference>
<dbReference type="GO" id="GO:0034058">
    <property type="term" value="P:endosomal vesicle fusion"/>
    <property type="evidence" value="ECO:0007669"/>
    <property type="project" value="TreeGrafter"/>
</dbReference>
<dbReference type="GO" id="GO:0005770">
    <property type="term" value="C:late endosome"/>
    <property type="evidence" value="ECO:0007669"/>
    <property type="project" value="TreeGrafter"/>
</dbReference>
<organism evidence="11 12">
    <name type="scientific">Parthenolecanium corni</name>
    <dbReference type="NCBI Taxonomy" id="536013"/>
    <lineage>
        <taxon>Eukaryota</taxon>
        <taxon>Metazoa</taxon>
        <taxon>Ecdysozoa</taxon>
        <taxon>Arthropoda</taxon>
        <taxon>Hexapoda</taxon>
        <taxon>Insecta</taxon>
        <taxon>Pterygota</taxon>
        <taxon>Neoptera</taxon>
        <taxon>Paraneoptera</taxon>
        <taxon>Hemiptera</taxon>
        <taxon>Sternorrhyncha</taxon>
        <taxon>Coccoidea</taxon>
        <taxon>Coccidae</taxon>
        <taxon>Parthenolecanium</taxon>
    </lineage>
</organism>
<dbReference type="Gene3D" id="3.30.40.10">
    <property type="entry name" value="Zinc/RING finger domain, C3HC4 (zinc finger)"/>
    <property type="match status" value="1"/>
</dbReference>
<keyword evidence="3 7" id="KW-0479">Metal-binding</keyword>
<dbReference type="InterPro" id="IPR001841">
    <property type="entry name" value="Znf_RING"/>
</dbReference>
<evidence type="ECO:0000259" key="10">
    <source>
        <dbReference type="PROSITE" id="PS50089"/>
    </source>
</evidence>
<dbReference type="InterPro" id="IPR016024">
    <property type="entry name" value="ARM-type_fold"/>
</dbReference>
<proteinExistence type="predicted"/>
<dbReference type="Pfam" id="PF23411">
    <property type="entry name" value="Beta-prop_Vps41"/>
    <property type="match status" value="1"/>
</dbReference>
<dbReference type="SUPFAM" id="SSF48371">
    <property type="entry name" value="ARM repeat"/>
    <property type="match status" value="1"/>
</dbReference>
<feature type="domain" description="RING-type" evidence="10">
    <location>
        <begin position="806"/>
        <end position="849"/>
    </location>
</feature>
<dbReference type="Pfam" id="PF23413">
    <property type="entry name" value="zf_RING_Vps8_fungal"/>
    <property type="match status" value="1"/>
</dbReference>
<evidence type="ECO:0000313" key="12">
    <source>
        <dbReference type="Proteomes" id="UP001367676"/>
    </source>
</evidence>
<dbReference type="GO" id="GO:0008270">
    <property type="term" value="F:zinc ion binding"/>
    <property type="evidence" value="ECO:0007669"/>
    <property type="project" value="UniProtKB-KW"/>
</dbReference>
<dbReference type="AlphaFoldDB" id="A0AAN9TF09"/>
<dbReference type="GO" id="GO:0016236">
    <property type="term" value="P:macroautophagy"/>
    <property type="evidence" value="ECO:0007669"/>
    <property type="project" value="TreeGrafter"/>
</dbReference>
<protein>
    <recommendedName>
        <fullName evidence="10">RING-type domain-containing protein</fullName>
    </recommendedName>
</protein>
<comment type="subcellular location">
    <subcellularLocation>
        <location evidence="1">Lysosome</location>
    </subcellularLocation>
</comment>
<dbReference type="Pfam" id="PF23556">
    <property type="entry name" value="TPR_Vps41"/>
    <property type="match status" value="1"/>
</dbReference>
<sequence length="857" mass="98958">MLENSEKPAAEDTAGGNTSEPDDDSSSSAEEIEPKLKYERLCNNVQSILQKDAVSCVTFNSKIICIGTRWGLVYVFDHQGNSIHIEHLRSHTVAVNQISLDLVGEFIATCSDDGKAYVYGLYTTDHQLQFNFGRSIRSVGIDPLYYKLGVHRRFVTGDDRLLLHEKNYFISGLRTTVLLESVGTVQNIKWYGRFIACACRDSVRLYDIEERKTVGFIPWDRPGDNLMLEQYPCCFTWKNSTTLLIGWLNTFRICRIEKRHSIIKESPSFMVNVVSTLRVDYFICGICPFDVNQLVILAYMKERDANGAALPPRMYVFQADDSKHVEIYSDTLSLRSYRDYACNDYHLECLLDENRFIIACPKDVIVANIYDDDDRIEWLVSHDRFDEALELVTTKQRLLQRNTLLAVGKKYVDHLLKCQDYLRAGEICARVLGTDKNLWENEVFKFARAGQLRAISQHLPVNKPHKLDPHIYEMVLYEYLKREPDQFLKIVKQWSPELYNVKAVLHAALEHVLKNPNISENILESVAILYSHDHQHEKAIRVYSSIKHKGVFDLIRKYKLNKTLGDQIRELMELDAQQAISVFLGNERLDERLDPDLVVSKLQHNQYYLYLYLDALDTDMKNEGRKYHPQLVKLYANFSPNKLLPLLRRSHNYPIHEALAICKERNLYTETVYLLDRMGNTKEALQLLISKIGDMEQAIIFCKEHNDMDLWEELVELSLSKPDFIKYLLQKIGTYVDPRVLICRLDKDVEIPGLKNSVVKMLQDRSLQISIKEGCKNIVVSDSYNLHKSFVGMQQCGYSVDDDLVCSVCNQKVLIKDNRNNVLLFYCRHTFHEECLPSLGDAEKCIICSSQHGGTVM</sequence>
<keyword evidence="4" id="KW-0862">Zinc</keyword>
<gene>
    <name evidence="11" type="ORF">V9T40_005374</name>
</gene>
<evidence type="ECO:0000256" key="7">
    <source>
        <dbReference type="PROSITE-ProRule" id="PRU00175"/>
    </source>
</evidence>
<dbReference type="InterPro" id="IPR057780">
    <property type="entry name" value="Beta-prop_Vps41"/>
</dbReference>
<keyword evidence="12" id="KW-1185">Reference proteome</keyword>
<dbReference type="Gene3D" id="1.25.40.10">
    <property type="entry name" value="Tetratricopeptide repeat domain"/>
    <property type="match status" value="1"/>
</dbReference>
<dbReference type="PANTHER" id="PTHR12616:SF1">
    <property type="entry name" value="VACUOLAR PROTEIN SORTING-ASSOCIATED PROTEIN 41 HOMOLOG"/>
    <property type="match status" value="1"/>
</dbReference>
<evidence type="ECO:0000256" key="4">
    <source>
        <dbReference type="ARBA" id="ARBA00022833"/>
    </source>
</evidence>
<dbReference type="InterPro" id="IPR011990">
    <property type="entry name" value="TPR-like_helical_dom_sf"/>
</dbReference>
<keyword evidence="5" id="KW-0653">Protein transport</keyword>
<comment type="caution">
    <text evidence="11">The sequence shown here is derived from an EMBL/GenBank/DDBJ whole genome shotgun (WGS) entry which is preliminary data.</text>
</comment>
<dbReference type="EMBL" id="JBBCAQ010000023">
    <property type="protein sequence ID" value="KAK7588129.1"/>
    <property type="molecule type" value="Genomic_DNA"/>
</dbReference>
<keyword evidence="2" id="KW-0813">Transport</keyword>
<evidence type="ECO:0000313" key="11">
    <source>
        <dbReference type="EMBL" id="KAK7588129.1"/>
    </source>
</evidence>
<dbReference type="SMART" id="SM00299">
    <property type="entry name" value="CLH"/>
    <property type="match status" value="1"/>
</dbReference>
<dbReference type="SMART" id="SM00320">
    <property type="entry name" value="WD40"/>
    <property type="match status" value="3"/>
</dbReference>
<dbReference type="GO" id="GO:0009267">
    <property type="term" value="P:cellular response to starvation"/>
    <property type="evidence" value="ECO:0007669"/>
    <property type="project" value="TreeGrafter"/>
</dbReference>
<dbReference type="InterPro" id="IPR013083">
    <property type="entry name" value="Znf_RING/FYVE/PHD"/>
</dbReference>
<feature type="repeat" description="CHCR" evidence="8">
    <location>
        <begin position="586"/>
        <end position="727"/>
    </location>
</feature>
<accession>A0AAN9TF09</accession>
<dbReference type="PROSITE" id="PS50236">
    <property type="entry name" value="CHCR"/>
    <property type="match status" value="1"/>
</dbReference>
<evidence type="ECO:0000256" key="2">
    <source>
        <dbReference type="ARBA" id="ARBA00022448"/>
    </source>
</evidence>
<dbReference type="InterPro" id="IPR015943">
    <property type="entry name" value="WD40/YVTN_repeat-like_dom_sf"/>
</dbReference>
<dbReference type="GO" id="GO:0006623">
    <property type="term" value="P:protein targeting to vacuole"/>
    <property type="evidence" value="ECO:0007669"/>
    <property type="project" value="InterPro"/>
</dbReference>
<evidence type="ECO:0000256" key="9">
    <source>
        <dbReference type="SAM" id="MobiDB-lite"/>
    </source>
</evidence>
<dbReference type="Gene3D" id="2.130.10.10">
    <property type="entry name" value="YVTN repeat-like/Quinoprotein amine dehydrogenase"/>
    <property type="match status" value="1"/>
</dbReference>
<dbReference type="SUPFAM" id="SSF57850">
    <property type="entry name" value="RING/U-box"/>
    <property type="match status" value="1"/>
</dbReference>
<feature type="compositionally biased region" description="Basic and acidic residues" evidence="9">
    <location>
        <begin position="1"/>
        <end position="10"/>
    </location>
</feature>
<evidence type="ECO:0000256" key="6">
    <source>
        <dbReference type="ARBA" id="ARBA00023228"/>
    </source>
</evidence>
<dbReference type="PROSITE" id="PS50089">
    <property type="entry name" value="ZF_RING_2"/>
    <property type="match status" value="1"/>
</dbReference>
<dbReference type="InterPro" id="IPR036322">
    <property type="entry name" value="WD40_repeat_dom_sf"/>
</dbReference>
<reference evidence="11 12" key="1">
    <citation type="submission" date="2024-03" db="EMBL/GenBank/DDBJ databases">
        <title>Adaptation during the transition from Ophiocordyceps entomopathogen to insect associate is accompanied by gene loss and intensified selection.</title>
        <authorList>
            <person name="Ward C.M."/>
            <person name="Onetto C.A."/>
            <person name="Borneman A.R."/>
        </authorList>
    </citation>
    <scope>NUCLEOTIDE SEQUENCE [LARGE SCALE GENOMIC DNA]</scope>
    <source>
        <strain evidence="11">AWRI1</strain>
        <tissue evidence="11">Single Adult Female</tissue>
    </source>
</reference>
<keyword evidence="6" id="KW-0458">Lysosome</keyword>
<dbReference type="Proteomes" id="UP001367676">
    <property type="component" value="Unassembled WGS sequence"/>
</dbReference>
<evidence type="ECO:0000256" key="1">
    <source>
        <dbReference type="ARBA" id="ARBA00004371"/>
    </source>
</evidence>
<dbReference type="SUPFAM" id="SSF50978">
    <property type="entry name" value="WD40 repeat-like"/>
    <property type="match status" value="1"/>
</dbReference>
<dbReference type="GO" id="GO:0005764">
    <property type="term" value="C:lysosome"/>
    <property type="evidence" value="ECO:0007669"/>
    <property type="project" value="UniProtKB-SubCell"/>
</dbReference>